<dbReference type="InterPro" id="IPR038136">
    <property type="entry name" value="CofD-like_dom_sf"/>
</dbReference>
<organism evidence="2 3">
    <name type="scientific">Pyronema omphalodes (strain CBS 100304)</name>
    <name type="common">Pyronema confluens</name>
    <dbReference type="NCBI Taxonomy" id="1076935"/>
    <lineage>
        <taxon>Eukaryota</taxon>
        <taxon>Fungi</taxon>
        <taxon>Dikarya</taxon>
        <taxon>Ascomycota</taxon>
        <taxon>Pezizomycotina</taxon>
        <taxon>Pezizomycetes</taxon>
        <taxon>Pezizales</taxon>
        <taxon>Pyronemataceae</taxon>
        <taxon>Pyronema</taxon>
    </lineage>
</organism>
<dbReference type="Proteomes" id="UP000018144">
    <property type="component" value="Unassembled WGS sequence"/>
</dbReference>
<evidence type="ECO:0000256" key="1">
    <source>
        <dbReference type="SAM" id="MobiDB-lite"/>
    </source>
</evidence>
<dbReference type="Gene3D" id="3.40.50.10680">
    <property type="entry name" value="CofD-like domains"/>
    <property type="match status" value="1"/>
</dbReference>
<dbReference type="STRING" id="1076935.U4LSD4"/>
<dbReference type="SUPFAM" id="SSF142338">
    <property type="entry name" value="CofD-like"/>
    <property type="match status" value="1"/>
</dbReference>
<dbReference type="InterPro" id="IPR002882">
    <property type="entry name" value="CofD"/>
</dbReference>
<dbReference type="CDD" id="cd07187">
    <property type="entry name" value="YvcK_like"/>
    <property type="match status" value="1"/>
</dbReference>
<dbReference type="PANTHER" id="PTHR31240">
    <property type="entry name" value="MATERNAL EFFECT EMBRYO ARREST 18"/>
    <property type="match status" value="1"/>
</dbReference>
<evidence type="ECO:0000313" key="3">
    <source>
        <dbReference type="Proteomes" id="UP000018144"/>
    </source>
</evidence>
<dbReference type="AlphaFoldDB" id="U4LSD4"/>
<feature type="region of interest" description="Disordered" evidence="1">
    <location>
        <begin position="464"/>
        <end position="493"/>
    </location>
</feature>
<sequence>MATRRRLVVLSGGSAANNLIDVFTTLCQDNGRGLDFIIPISDNGGSTSEILRVFGGPGIGDVRSRLVRLVPEETENSELQAIKRLLGHRLASCRQEARMEWLEIVEGTHKLWTGISSEKRELLRSFFNLINLEILKRSRPGSSFNFSTASTGNLFLTGARIFFGSFESAIYLFRSITGVPDNIQVIPAINSNFAHHIAAGLEDGTVITGQNQISHPSPPASGIPQVFFPPITPVTPSDSEAEEEEVEDANLPGSLAELRKQNIAFSKHDEAELTSRIERVWYINPYGQEIRPPANPKAISSLNHAEAVIYSIGSLYTSLAPILVLKNIAQAIKGCPSHTPKILLLNGSHDRETSPDCASFTGTSFVKAIVRAITGDPDTARWRDYVTHVIFLEGNGAPKVNIDELKARGVEPVRVYGRRHPDGEGKGMLYDSVPLLSALGAILGKARGRKPETRRNTVDGLQLANGAEKNGNGHGLGNVHGLGNARTVNGAGR</sequence>
<accession>U4LSD4</accession>
<gene>
    <name evidence="2" type="ORF">PCON_04388</name>
</gene>
<keyword evidence="3" id="KW-1185">Reference proteome</keyword>
<proteinExistence type="predicted"/>
<dbReference type="GO" id="GO:0043743">
    <property type="term" value="F:LPPG:FO 2-phospho-L-lactate transferase activity"/>
    <property type="evidence" value="ECO:0007669"/>
    <property type="project" value="InterPro"/>
</dbReference>
<dbReference type="OMA" id="RITRIWY"/>
<reference evidence="2 3" key="1">
    <citation type="journal article" date="2013" name="PLoS Genet.">
        <title>The genome and development-dependent transcriptomes of Pyronema confluens: a window into fungal evolution.</title>
        <authorList>
            <person name="Traeger S."/>
            <person name="Altegoer F."/>
            <person name="Freitag M."/>
            <person name="Gabaldon T."/>
            <person name="Kempken F."/>
            <person name="Kumar A."/>
            <person name="Marcet-Houben M."/>
            <person name="Poggeler S."/>
            <person name="Stajich J.E."/>
            <person name="Nowrousian M."/>
        </authorList>
    </citation>
    <scope>NUCLEOTIDE SEQUENCE [LARGE SCALE GENOMIC DNA]</scope>
    <source>
        <strain evidence="3">CBS 100304</strain>
        <tissue evidence="2">Vegetative mycelium</tissue>
    </source>
</reference>
<name>U4LSD4_PYROM</name>
<protein>
    <submittedName>
        <fullName evidence="2">Similar to Uncharacterized protein YNL011C acc. no. P53980</fullName>
    </submittedName>
</protein>
<evidence type="ECO:0000313" key="2">
    <source>
        <dbReference type="EMBL" id="CCX34870.1"/>
    </source>
</evidence>
<dbReference type="OrthoDB" id="10267139at2759"/>
<dbReference type="Pfam" id="PF01933">
    <property type="entry name" value="CofD"/>
    <property type="match status" value="1"/>
</dbReference>
<dbReference type="eggNOG" id="ENOG502QUXN">
    <property type="taxonomic scope" value="Eukaryota"/>
</dbReference>
<dbReference type="EMBL" id="HF936636">
    <property type="protein sequence ID" value="CCX34870.1"/>
    <property type="molecule type" value="Genomic_DNA"/>
</dbReference>
<dbReference type="PANTHER" id="PTHR31240:SF0">
    <property type="entry name" value="MATERNAL EFFECT EMBRYO ARREST 18"/>
    <property type="match status" value="1"/>
</dbReference>